<dbReference type="InterPro" id="IPR015631">
    <property type="entry name" value="CD2/SLAM_rcpt"/>
</dbReference>
<keyword evidence="7" id="KW-1185">Reference proteome</keyword>
<keyword evidence="4" id="KW-0325">Glycoprotein</keyword>
<keyword evidence="3 6" id="KW-0472">Membrane</keyword>
<dbReference type="Gene3D" id="2.60.40.10">
    <property type="entry name" value="Immunoglobulins"/>
    <property type="match status" value="1"/>
</dbReference>
<dbReference type="SUPFAM" id="SSF48726">
    <property type="entry name" value="Immunoglobulin"/>
    <property type="match status" value="1"/>
</dbReference>
<gene>
    <name evidence="8" type="primary">LOC103374741</name>
</gene>
<feature type="region of interest" description="Disordered" evidence="5">
    <location>
        <begin position="262"/>
        <end position="314"/>
    </location>
</feature>
<evidence type="ECO:0000256" key="6">
    <source>
        <dbReference type="SAM" id="Phobius"/>
    </source>
</evidence>
<keyword evidence="6" id="KW-0812">Transmembrane</keyword>
<reference evidence="8" key="1">
    <citation type="submission" date="2025-08" db="UniProtKB">
        <authorList>
            <consortium name="RefSeq"/>
        </authorList>
    </citation>
    <scope>IDENTIFICATION</scope>
</reference>
<feature type="compositionally biased region" description="Polar residues" evidence="5">
    <location>
        <begin position="270"/>
        <end position="279"/>
    </location>
</feature>
<organism evidence="7 8">
    <name type="scientific">Stegastes partitus</name>
    <name type="common">bicolor damselfish</name>
    <dbReference type="NCBI Taxonomy" id="144197"/>
    <lineage>
        <taxon>Eukaryota</taxon>
        <taxon>Metazoa</taxon>
        <taxon>Chordata</taxon>
        <taxon>Craniata</taxon>
        <taxon>Vertebrata</taxon>
        <taxon>Euteleostomi</taxon>
        <taxon>Actinopterygii</taxon>
        <taxon>Neopterygii</taxon>
        <taxon>Teleostei</taxon>
        <taxon>Neoteleostei</taxon>
        <taxon>Acanthomorphata</taxon>
        <taxon>Ovalentaria</taxon>
        <taxon>Pomacentridae</taxon>
        <taxon>Stegastes</taxon>
    </lineage>
</organism>
<evidence type="ECO:0000256" key="5">
    <source>
        <dbReference type="SAM" id="MobiDB-lite"/>
    </source>
</evidence>
<dbReference type="AlphaFoldDB" id="A0A9Y4NT70"/>
<evidence type="ECO:0000256" key="1">
    <source>
        <dbReference type="ARBA" id="ARBA00004370"/>
    </source>
</evidence>
<evidence type="ECO:0000256" key="4">
    <source>
        <dbReference type="ARBA" id="ARBA00023180"/>
    </source>
</evidence>
<dbReference type="InterPro" id="IPR036179">
    <property type="entry name" value="Ig-like_dom_sf"/>
</dbReference>
<feature type="transmembrane region" description="Helical" evidence="6">
    <location>
        <begin position="213"/>
        <end position="236"/>
    </location>
</feature>
<dbReference type="InterPro" id="IPR013783">
    <property type="entry name" value="Ig-like_fold"/>
</dbReference>
<dbReference type="PANTHER" id="PTHR12080:SF80">
    <property type="entry name" value="IMMUNOGLOBULIN V-SET DOMAIN-CONTAINING PROTEIN"/>
    <property type="match status" value="1"/>
</dbReference>
<evidence type="ECO:0000313" key="7">
    <source>
        <dbReference type="Proteomes" id="UP000694891"/>
    </source>
</evidence>
<dbReference type="GO" id="GO:0016020">
    <property type="term" value="C:membrane"/>
    <property type="evidence" value="ECO:0007669"/>
    <property type="project" value="UniProtKB-SubCell"/>
</dbReference>
<proteinExistence type="predicted"/>
<keyword evidence="2" id="KW-0732">Signal</keyword>
<evidence type="ECO:0000256" key="3">
    <source>
        <dbReference type="ARBA" id="ARBA00023136"/>
    </source>
</evidence>
<dbReference type="Proteomes" id="UP000694891">
    <property type="component" value="Unplaced"/>
</dbReference>
<feature type="non-terminal residue" evidence="8">
    <location>
        <position position="1"/>
    </location>
</feature>
<dbReference type="RefSeq" id="XP_008303101.1">
    <property type="nucleotide sequence ID" value="XM_008304879.1"/>
</dbReference>
<name>A0A9Y4NT70_9TELE</name>
<comment type="subcellular location">
    <subcellularLocation>
        <location evidence="1">Membrane</location>
    </subcellularLocation>
</comment>
<sequence length="314" mass="34627">YVSTVFTGSSAVTQVFVQRGKDVLLNVTETVVLQKDDDLIWRFNKTSNLVRFIPGGKTTIFTNYKGRAEFFEQNHSVQLKNLQAADSGVYDARVVGDKDRPVAEYTVTVQDPVSEVELNVTQDGGASGSPDSCNVNAICRTADSEISSTFRCVHQTCSQDEGEQSTVTNSGSSLHIYLSDVLIICNHSNQVSRTKATREIQDFCKLDPVIQPLYIYVTVGIVIVLVVLIITGIFVYRRISRTYNTKNIENTVYDTPQVITAQTRDDASPNDASGPSSIYSCAGFPTRSTETEVKPPPESIYSTVQKPARNLQEL</sequence>
<evidence type="ECO:0000313" key="8">
    <source>
        <dbReference type="RefSeq" id="XP_008303101.1"/>
    </source>
</evidence>
<dbReference type="GeneID" id="103374741"/>
<evidence type="ECO:0000256" key="2">
    <source>
        <dbReference type="ARBA" id="ARBA00022729"/>
    </source>
</evidence>
<dbReference type="PANTHER" id="PTHR12080">
    <property type="entry name" value="SIGNALING LYMPHOCYTIC ACTIVATION MOLECULE"/>
    <property type="match status" value="1"/>
</dbReference>
<accession>A0A9Y4NT70</accession>
<protein>
    <submittedName>
        <fullName evidence="8">Uncharacterized protein LOC103374741</fullName>
    </submittedName>
</protein>
<keyword evidence="6" id="KW-1133">Transmembrane helix</keyword>